<evidence type="ECO:0000313" key="3">
    <source>
        <dbReference type="Proteomes" id="UP000076858"/>
    </source>
</evidence>
<gene>
    <name evidence="2" type="ORF">APZ42_026970</name>
</gene>
<feature type="region of interest" description="Disordered" evidence="1">
    <location>
        <begin position="55"/>
        <end position="78"/>
    </location>
</feature>
<sequence>MIFSWNTCVDRLAIGGRLKISKKKVAKLFLFCRIWKCFLKVQGLTRKTVGKHLPDESFRRKGQRAQKKKKERTGKKRESFFGPFRMHANVGVRGVAPLPRLSFER</sequence>
<organism evidence="2 3">
    <name type="scientific">Daphnia magna</name>
    <dbReference type="NCBI Taxonomy" id="35525"/>
    <lineage>
        <taxon>Eukaryota</taxon>
        <taxon>Metazoa</taxon>
        <taxon>Ecdysozoa</taxon>
        <taxon>Arthropoda</taxon>
        <taxon>Crustacea</taxon>
        <taxon>Branchiopoda</taxon>
        <taxon>Diplostraca</taxon>
        <taxon>Cladocera</taxon>
        <taxon>Anomopoda</taxon>
        <taxon>Daphniidae</taxon>
        <taxon>Daphnia</taxon>
    </lineage>
</organism>
<dbReference type="AlphaFoldDB" id="A0A162DA12"/>
<evidence type="ECO:0000256" key="1">
    <source>
        <dbReference type="SAM" id="MobiDB-lite"/>
    </source>
</evidence>
<dbReference type="Proteomes" id="UP000076858">
    <property type="component" value="Unassembled WGS sequence"/>
</dbReference>
<protein>
    <submittedName>
        <fullName evidence="2">Uncharacterized protein</fullName>
    </submittedName>
</protein>
<dbReference type="EMBL" id="LRGB01002140">
    <property type="protein sequence ID" value="KZS08944.1"/>
    <property type="molecule type" value="Genomic_DNA"/>
</dbReference>
<name>A0A162DA12_9CRUS</name>
<reference evidence="2 3" key="1">
    <citation type="submission" date="2016-03" db="EMBL/GenBank/DDBJ databases">
        <title>EvidentialGene: Evidence-directed Construction of Genes on Genomes.</title>
        <authorList>
            <person name="Gilbert D.G."/>
            <person name="Choi J.-H."/>
            <person name="Mockaitis K."/>
            <person name="Colbourne J."/>
            <person name="Pfrender M."/>
        </authorList>
    </citation>
    <scope>NUCLEOTIDE SEQUENCE [LARGE SCALE GENOMIC DNA]</scope>
    <source>
        <strain evidence="2 3">Xinb3</strain>
        <tissue evidence="2">Complete organism</tissue>
    </source>
</reference>
<evidence type="ECO:0000313" key="2">
    <source>
        <dbReference type="EMBL" id="KZS08944.1"/>
    </source>
</evidence>
<comment type="caution">
    <text evidence="2">The sequence shown here is derived from an EMBL/GenBank/DDBJ whole genome shotgun (WGS) entry which is preliminary data.</text>
</comment>
<keyword evidence="3" id="KW-1185">Reference proteome</keyword>
<feature type="compositionally biased region" description="Basic residues" evidence="1">
    <location>
        <begin position="60"/>
        <end position="75"/>
    </location>
</feature>
<accession>A0A162DA12</accession>
<proteinExistence type="predicted"/>